<dbReference type="InterPro" id="IPR001599">
    <property type="entry name" value="Macroglobln_a2"/>
</dbReference>
<dbReference type="InterPro" id="IPR041246">
    <property type="entry name" value="Bact_MG10"/>
</dbReference>
<dbReference type="InterPro" id="IPR023997">
    <property type="entry name" value="TonB-dep_OMP_SusC/RagA_CS"/>
</dbReference>
<gene>
    <name evidence="4" type="ORF">GCM10023183_32640</name>
</gene>
<dbReference type="InterPro" id="IPR051802">
    <property type="entry name" value="YfhM-like"/>
</dbReference>
<evidence type="ECO:0000259" key="3">
    <source>
        <dbReference type="SMART" id="SM01360"/>
    </source>
</evidence>
<evidence type="ECO:0000256" key="2">
    <source>
        <dbReference type="SAM" id="SignalP"/>
    </source>
</evidence>
<comment type="similarity">
    <text evidence="1">Belongs to the TonB-dependent receptor family.</text>
</comment>
<dbReference type="SUPFAM" id="SSF48239">
    <property type="entry name" value="Terpenoid cyclases/Protein prenyltransferases"/>
    <property type="match status" value="1"/>
</dbReference>
<dbReference type="PROSITE" id="PS52016">
    <property type="entry name" value="TONB_DEPENDENT_REC_3"/>
    <property type="match status" value="1"/>
</dbReference>
<comment type="caution">
    <text evidence="4">The sequence shown here is derived from an EMBL/GenBank/DDBJ whole genome shotgun (WGS) entry which is preliminary data.</text>
</comment>
<dbReference type="InterPro" id="IPR012910">
    <property type="entry name" value="Plug_dom"/>
</dbReference>
<dbReference type="Gene3D" id="1.50.10.20">
    <property type="match status" value="1"/>
</dbReference>
<dbReference type="SUPFAM" id="SSF56935">
    <property type="entry name" value="Porins"/>
    <property type="match status" value="1"/>
</dbReference>
<feature type="domain" description="Alpha-2-macroglobulin" evidence="3">
    <location>
        <begin position="1332"/>
        <end position="1421"/>
    </location>
</feature>
<dbReference type="Pfam" id="PF07715">
    <property type="entry name" value="Plug"/>
    <property type="match status" value="1"/>
</dbReference>
<dbReference type="RefSeq" id="WP_345168512.1">
    <property type="nucleotide sequence ID" value="NZ_BAABGX010000003.1"/>
</dbReference>
<name>A0ABP8FXN6_9BACT</name>
<accession>A0ABP8FXN6</accession>
<sequence>MRLLPCSRVFAYWVLLFCFFSLTSKVSAQQHLAQSRTTSYFTYLYKITDAEAKVLYDKGMQAAKQSFFHTKVDSFVTNLPYIKQLPQGHYLYTLASGPDLEYTLFTQTKTQLKLLNNHVDFAAVLLDSLGNILPDAQLQLKNKPVPFDKASQTYRLGNTKKNGLLSVTHNGYTYYVPVSQNIKGGKHSLFKKIVFRKPIYYLWSPFRDIARSLIHWYPQGYVYSAIHLFDDWGYRSSDWPKGYLVLNKPMYMPNDTVRYKAFLVKKNGRPYTKTLLTEITGNGKPKRLGELKAFRPGAYEGSFILHDSLRLRLDTYVALNLSQKKRWSTEQVITTRFKYEDYELKENSYAVRLDKLEHTAGTPNKLYLRGSDANGLTLTDAWVELTVLTKKIKQSNAPVQFIPDTLWVHKQPLESSGETTLLLPDSIFPKATIDYQIRAVFLTSNNERSEKSVNARYVLEEDGQLTLSLLNDSVKADFMKGTASLPKQAVVTLIDGQGKLLQTQKVTLPALLPLQPNAQQYRLTAGRLESTLHLEDQSANLQFYSERTADSLLLGIHNPRKLPFWYFVYKNNHLVDRGQDTTAMWQYSRPATNQEPYYVSVQYLWAGQVESDEYNAPFRKNDLHIALQGPTTVYPGQKTNFTLQVTNSKGKPASNVDVTAYALTSKFKDTSPENLPEFGKHHSRKDRRTFHLKDIPEKGFQLMNWEHWRQTMGLDSLSYYQLLYPSKGIYTNYSTTADKLTQFAPFVVDSGRVVPIHILYLNEVPIYFSGTDVVPPYSFPADSGYHYIRLRTAKHEIELDSVYLQHGQKLILSVDQHKLSYLFTATEKNKLSPSEQEMLSHYLVPVEQNFSNGLTYLKQGKIIQYLPNGSSRNYSQRSNTWDRILVGGPFRPNTMEFISIGNFTTAFTPEANYVHRFEPRLLKMRERKIFTGNFSLATDNKSYRLPSETLAETAYTEEGLQQQWKDTQYNYWLSKILERPAYRTEAGNGRLHWQLDSAFKASPKFVFFYEPNAANHQIAMYAGQVTHLTSVFPKKYKLVLVFPDHRHISTLVTVKPNGELRLHFNPSQLKAPTSETKALEAYLQKSVETAIANASSTVPISTPAPTSILPPSVSYGGFLGYASEVRGMVVDAQTAEGLPGVTVLLKGTTTGVATDADGRYSIQAPGNGVLLFSYIGYVHQEVPVRNSSRIDVKLAGDVKQLQEVVVTGYGVEQALQGRAAGVQVSGNAAPILIRGASTLAGNNPPIIIVDGLPFNGNVADLDPQTIASSTVMKGADATALYGARGANGVIIITTKNGGIRGKQANSLPGLEQELPEGAAAASSIRSYFSDYAFWQPRLVTDNQGKASFTVTFPGDVTSWKTHILGMDGHKRSGQTSTEILSFKAMMASLSGPRFLVEGDKAQIIGKAVNYLPDSARVQTRFELNGKLVREKQLTFGRVYADTFMIQAPAVAPDSVALQFTLKQANSFTDGEQRHIGVYKKGVLERKGVFLSLPIDTTFTLAFDPAKGPVRFYAQSSLLQVMLDEISALHRYEYWCNEQAASKLKGLLWEKRIQETLGKPFEHDKLVKRAIKHLEKAQKEEGTWSWWGNGTGYLWITQHVTEALVMAQKEGYATAFKAQPLIDYLTYHVEKKDSYDKVRGLEILQQLGGKVDFVTYIPQLEKEKQLTLEDQFRLTRLRQKLQMKAPLDTLNEYHQTTTFGGMYWGRERSSLFDSHISNTLLAYEILKAAGGHERDLLRIQAYLLNERRAGYWRNTFESARILETLLPDLVKGKGQAAENQLLVSGSMNATLTKFPVDTTFTPTQPLTLKKTGSMAMYLTAYQNEWVTQPARVDKDFVVRTSFANTKTTIATLEAGKPVELVVDVEVKGDASYVMIEVPIPAGCSYDAKTAWGRNESHREYFRHKVAIFSDRLQKGKYTFTIQLLPRYKGTYTLNPAKAELMYFPTFFGREGLKTVEVK</sequence>
<evidence type="ECO:0000313" key="4">
    <source>
        <dbReference type="EMBL" id="GAA4313182.1"/>
    </source>
</evidence>
<feature type="chain" id="PRO_5045707411" description="Alpha-2-macroglobulin domain-containing protein" evidence="2">
    <location>
        <begin position="29"/>
        <end position="1957"/>
    </location>
</feature>
<dbReference type="EMBL" id="BAABGX010000003">
    <property type="protein sequence ID" value="GAA4313182.1"/>
    <property type="molecule type" value="Genomic_DNA"/>
</dbReference>
<dbReference type="InterPro" id="IPR037066">
    <property type="entry name" value="Plug_dom_sf"/>
</dbReference>
<keyword evidence="1" id="KW-0472">Membrane</keyword>
<dbReference type="InterPro" id="IPR008930">
    <property type="entry name" value="Terpenoid_cyclase/PrenylTrfase"/>
</dbReference>
<dbReference type="PANTHER" id="PTHR40094">
    <property type="entry name" value="ALPHA-2-MACROGLOBULIN HOMOLOG"/>
    <property type="match status" value="1"/>
</dbReference>
<keyword evidence="5" id="KW-1185">Reference proteome</keyword>
<keyword evidence="1" id="KW-0812">Transmembrane</keyword>
<keyword evidence="2" id="KW-0732">Signal</keyword>
<dbReference type="Gene3D" id="2.170.130.10">
    <property type="entry name" value="TonB-dependent receptor, plug domain"/>
    <property type="match status" value="1"/>
</dbReference>
<dbReference type="PANTHER" id="PTHR40094:SF1">
    <property type="entry name" value="UBIQUITIN DOMAIN-CONTAINING PROTEIN"/>
    <property type="match status" value="1"/>
</dbReference>
<dbReference type="InterPro" id="IPR008969">
    <property type="entry name" value="CarboxyPept-like_regulatory"/>
</dbReference>
<dbReference type="Gene3D" id="2.60.40.1120">
    <property type="entry name" value="Carboxypeptidase-like, regulatory domain"/>
    <property type="match status" value="1"/>
</dbReference>
<feature type="signal peptide" evidence="2">
    <location>
        <begin position="1"/>
        <end position="28"/>
    </location>
</feature>
<dbReference type="InterPro" id="IPR013783">
    <property type="entry name" value="Ig-like_fold"/>
</dbReference>
<organism evidence="4 5">
    <name type="scientific">Nibribacter koreensis</name>
    <dbReference type="NCBI Taxonomy" id="1084519"/>
    <lineage>
        <taxon>Bacteria</taxon>
        <taxon>Pseudomonadati</taxon>
        <taxon>Bacteroidota</taxon>
        <taxon>Cytophagia</taxon>
        <taxon>Cytophagales</taxon>
        <taxon>Hymenobacteraceae</taxon>
        <taxon>Nibribacter</taxon>
    </lineage>
</organism>
<keyword evidence="1" id="KW-0998">Cell outer membrane</keyword>
<dbReference type="Proteomes" id="UP001501844">
    <property type="component" value="Unassembled WGS sequence"/>
</dbReference>
<dbReference type="InterPro" id="IPR039426">
    <property type="entry name" value="TonB-dep_rcpt-like"/>
</dbReference>
<dbReference type="Pfam" id="PF00207">
    <property type="entry name" value="A2M"/>
    <property type="match status" value="1"/>
</dbReference>
<dbReference type="NCBIfam" id="TIGR04057">
    <property type="entry name" value="SusC_RagA_signa"/>
    <property type="match status" value="1"/>
</dbReference>
<comment type="subcellular location">
    <subcellularLocation>
        <location evidence="1">Cell outer membrane</location>
        <topology evidence="1">Multi-pass membrane protein</topology>
    </subcellularLocation>
</comment>
<reference evidence="5" key="1">
    <citation type="journal article" date="2019" name="Int. J. Syst. Evol. Microbiol.">
        <title>The Global Catalogue of Microorganisms (GCM) 10K type strain sequencing project: providing services to taxonomists for standard genome sequencing and annotation.</title>
        <authorList>
            <consortium name="The Broad Institute Genomics Platform"/>
            <consortium name="The Broad Institute Genome Sequencing Center for Infectious Disease"/>
            <person name="Wu L."/>
            <person name="Ma J."/>
        </authorList>
    </citation>
    <scope>NUCLEOTIDE SEQUENCE [LARGE SCALE GENOMIC DNA]</scope>
    <source>
        <strain evidence="5">JCM 17917</strain>
    </source>
</reference>
<dbReference type="Pfam" id="PF17973">
    <property type="entry name" value="bMG10"/>
    <property type="match status" value="1"/>
</dbReference>
<evidence type="ECO:0000313" key="5">
    <source>
        <dbReference type="Proteomes" id="UP001501844"/>
    </source>
</evidence>
<dbReference type="SMART" id="SM01360">
    <property type="entry name" value="A2M"/>
    <property type="match status" value="1"/>
</dbReference>
<dbReference type="Pfam" id="PF13715">
    <property type="entry name" value="CarbopepD_reg_2"/>
    <property type="match status" value="1"/>
</dbReference>
<proteinExistence type="inferred from homology"/>
<dbReference type="SUPFAM" id="SSF49464">
    <property type="entry name" value="Carboxypeptidase regulatory domain-like"/>
    <property type="match status" value="1"/>
</dbReference>
<dbReference type="Gene3D" id="2.60.40.10">
    <property type="entry name" value="Immunoglobulins"/>
    <property type="match status" value="1"/>
</dbReference>
<protein>
    <recommendedName>
        <fullName evidence="3">Alpha-2-macroglobulin domain-containing protein</fullName>
    </recommendedName>
</protein>
<evidence type="ECO:0000256" key="1">
    <source>
        <dbReference type="PROSITE-ProRule" id="PRU01360"/>
    </source>
</evidence>
<keyword evidence="1" id="KW-0813">Transport</keyword>
<keyword evidence="1" id="KW-1134">Transmembrane beta strand</keyword>